<evidence type="ECO:0000259" key="8">
    <source>
        <dbReference type="PROSITE" id="PS51826"/>
    </source>
</evidence>
<dbReference type="Gene3D" id="3.30.559.10">
    <property type="entry name" value="Chloramphenicol acetyltransferase-like domain"/>
    <property type="match status" value="1"/>
</dbReference>
<dbReference type="InterPro" id="IPR023213">
    <property type="entry name" value="CAT-like_dom_sf"/>
</dbReference>
<evidence type="ECO:0000313" key="10">
    <source>
        <dbReference type="Proteomes" id="UP001500730"/>
    </source>
</evidence>
<dbReference type="PANTHER" id="PTHR43178:SF5">
    <property type="entry name" value="LIPOAMIDE ACYLTRANSFERASE COMPONENT OF BRANCHED-CHAIN ALPHA-KETO ACID DEHYDROGENASE COMPLEX, MITOCHONDRIAL"/>
    <property type="match status" value="1"/>
</dbReference>
<dbReference type="EC" id="2.3.1.-" evidence="6"/>
<comment type="similarity">
    <text evidence="2 6">Belongs to the 2-oxoacid dehydrogenase family.</text>
</comment>
<dbReference type="InterPro" id="IPR036625">
    <property type="entry name" value="E3-bd_dom_sf"/>
</dbReference>
<dbReference type="Proteomes" id="UP001500730">
    <property type="component" value="Unassembled WGS sequence"/>
</dbReference>
<dbReference type="Gene3D" id="2.40.50.100">
    <property type="match status" value="1"/>
</dbReference>
<reference evidence="9 10" key="1">
    <citation type="journal article" date="2019" name="Int. J. Syst. Evol. Microbiol.">
        <title>The Global Catalogue of Microorganisms (GCM) 10K type strain sequencing project: providing services to taxonomists for standard genome sequencing and annotation.</title>
        <authorList>
            <consortium name="The Broad Institute Genomics Platform"/>
            <consortium name="The Broad Institute Genome Sequencing Center for Infectious Disease"/>
            <person name="Wu L."/>
            <person name="Ma J."/>
        </authorList>
    </citation>
    <scope>NUCLEOTIDE SEQUENCE [LARGE SCALE GENOMIC DNA]</scope>
    <source>
        <strain evidence="9 10">JCM 16259</strain>
    </source>
</reference>
<evidence type="ECO:0000256" key="3">
    <source>
        <dbReference type="ARBA" id="ARBA00022679"/>
    </source>
</evidence>
<dbReference type="InterPro" id="IPR000089">
    <property type="entry name" value="Biotin_lipoyl"/>
</dbReference>
<evidence type="ECO:0000256" key="6">
    <source>
        <dbReference type="RuleBase" id="RU003423"/>
    </source>
</evidence>
<name>A0ABN3LMP5_9MICO</name>
<keyword evidence="3 6" id="KW-0808">Transferase</keyword>
<accession>A0ABN3LMP5</accession>
<evidence type="ECO:0000256" key="1">
    <source>
        <dbReference type="ARBA" id="ARBA00001938"/>
    </source>
</evidence>
<comment type="cofactor">
    <cofactor evidence="1 6">
        <name>(R)-lipoate</name>
        <dbReference type="ChEBI" id="CHEBI:83088"/>
    </cofactor>
</comment>
<evidence type="ECO:0000256" key="5">
    <source>
        <dbReference type="ARBA" id="ARBA00023315"/>
    </source>
</evidence>
<evidence type="ECO:0000256" key="4">
    <source>
        <dbReference type="ARBA" id="ARBA00022823"/>
    </source>
</evidence>
<feature type="domain" description="Peripheral subunit-binding (PSBD)" evidence="8">
    <location>
        <begin position="177"/>
        <end position="214"/>
    </location>
</feature>
<sequence>MAIKTFNLPDPGEGLVEAEIVEWKVSPGDSVKVNDMVLEIETAKSLVELPIPWAGTVKELLVQVGETIDVGTPIISIDDGLGGEDAPAVAPSIPGEKAAPAEGASEAILVGYGAKAGATARRARKGTTAAAPVAASPTETEQVAAAAPVAEPVAPAARVESPASAVPAVAAAGGRPKAKPPVRKLAKDLGIDLASVTPTGADGIITRDDVTNHASGASVNGLAAQADSAAVAAPTAYRMPFGAGEREERTPIKGVRKMTAQAMVGSAFTAPHVTEWITIDVTKTMELVDRLKGSREFKDVKVTPLLVLARALVLAIRRNSGMNATWDEANQEIVQKNYVNLGIAAATPRGLIVPNIKDAHAMTMLELAQAIGQLTATAREGRTQPAEMSGGTMTITNVGVFGVDSGTPIINPGESAIVCFGAIRKQPWVVTDADGNDEIAIRHVTQLAVSFDHRLIDGELGSRFLSDLAAIMADPAQALVWG</sequence>
<organism evidence="9 10">
    <name type="scientific">Terrabacter carboxydivorans</name>
    <dbReference type="NCBI Taxonomy" id="619730"/>
    <lineage>
        <taxon>Bacteria</taxon>
        <taxon>Bacillati</taxon>
        <taxon>Actinomycetota</taxon>
        <taxon>Actinomycetes</taxon>
        <taxon>Micrococcales</taxon>
        <taxon>Intrasporangiaceae</taxon>
        <taxon>Terrabacter</taxon>
    </lineage>
</organism>
<keyword evidence="5 6" id="KW-0012">Acyltransferase</keyword>
<evidence type="ECO:0000256" key="2">
    <source>
        <dbReference type="ARBA" id="ARBA00007317"/>
    </source>
</evidence>
<dbReference type="InterPro" id="IPR004167">
    <property type="entry name" value="PSBD"/>
</dbReference>
<dbReference type="PROSITE" id="PS51826">
    <property type="entry name" value="PSBD"/>
    <property type="match status" value="1"/>
</dbReference>
<dbReference type="RefSeq" id="WP_344255377.1">
    <property type="nucleotide sequence ID" value="NZ_BAAARE010000010.1"/>
</dbReference>
<keyword evidence="4 6" id="KW-0450">Lipoyl</keyword>
<evidence type="ECO:0000259" key="7">
    <source>
        <dbReference type="PROSITE" id="PS50968"/>
    </source>
</evidence>
<dbReference type="InterPro" id="IPR050743">
    <property type="entry name" value="2-oxoacid_DH_E2_comp"/>
</dbReference>
<dbReference type="EMBL" id="BAAARE010000010">
    <property type="protein sequence ID" value="GAA2487087.1"/>
    <property type="molecule type" value="Genomic_DNA"/>
</dbReference>
<dbReference type="SUPFAM" id="SSF47005">
    <property type="entry name" value="Peripheral subunit-binding domain of 2-oxo acid dehydrogenase complex"/>
    <property type="match status" value="1"/>
</dbReference>
<gene>
    <name evidence="9" type="ORF">GCM10009858_26330</name>
</gene>
<dbReference type="InterPro" id="IPR011053">
    <property type="entry name" value="Single_hybrid_motif"/>
</dbReference>
<dbReference type="Gene3D" id="4.10.320.10">
    <property type="entry name" value="E3-binding domain"/>
    <property type="match status" value="1"/>
</dbReference>
<dbReference type="SUPFAM" id="SSF51230">
    <property type="entry name" value="Single hybrid motif"/>
    <property type="match status" value="1"/>
</dbReference>
<dbReference type="InterPro" id="IPR001078">
    <property type="entry name" value="2-oxoacid_DH_actylTfrase"/>
</dbReference>
<dbReference type="Pfam" id="PF02817">
    <property type="entry name" value="E3_binding"/>
    <property type="match status" value="1"/>
</dbReference>
<dbReference type="CDD" id="cd06849">
    <property type="entry name" value="lipoyl_domain"/>
    <property type="match status" value="1"/>
</dbReference>
<dbReference type="SUPFAM" id="SSF52777">
    <property type="entry name" value="CoA-dependent acyltransferases"/>
    <property type="match status" value="1"/>
</dbReference>
<dbReference type="Pfam" id="PF00198">
    <property type="entry name" value="2-oxoacid_dh"/>
    <property type="match status" value="1"/>
</dbReference>
<dbReference type="PANTHER" id="PTHR43178">
    <property type="entry name" value="DIHYDROLIPOAMIDE ACETYLTRANSFERASE COMPONENT OF PYRUVATE DEHYDROGENASE COMPLEX"/>
    <property type="match status" value="1"/>
</dbReference>
<keyword evidence="10" id="KW-1185">Reference proteome</keyword>
<proteinExistence type="inferred from homology"/>
<protein>
    <recommendedName>
        <fullName evidence="6">Dihydrolipoamide acetyltransferase component of pyruvate dehydrogenase complex</fullName>
        <ecNumber evidence="6">2.3.1.-</ecNumber>
    </recommendedName>
</protein>
<comment type="caution">
    <text evidence="9">The sequence shown here is derived from an EMBL/GenBank/DDBJ whole genome shotgun (WGS) entry which is preliminary data.</text>
</comment>
<evidence type="ECO:0000313" key="9">
    <source>
        <dbReference type="EMBL" id="GAA2487087.1"/>
    </source>
</evidence>
<dbReference type="Pfam" id="PF00364">
    <property type="entry name" value="Biotin_lipoyl"/>
    <property type="match status" value="1"/>
</dbReference>
<dbReference type="PROSITE" id="PS50968">
    <property type="entry name" value="BIOTINYL_LIPOYL"/>
    <property type="match status" value="1"/>
</dbReference>
<feature type="domain" description="Lipoyl-binding" evidence="7">
    <location>
        <begin position="3"/>
        <end position="78"/>
    </location>
</feature>